<evidence type="ECO:0000256" key="2">
    <source>
        <dbReference type="ARBA" id="ARBA00023315"/>
    </source>
</evidence>
<proteinExistence type="predicted"/>
<dbReference type="GO" id="GO:0035447">
    <property type="term" value="F:mycothiol synthase activity"/>
    <property type="evidence" value="ECO:0007669"/>
    <property type="project" value="UniProtKB-EC"/>
</dbReference>
<reference evidence="4" key="1">
    <citation type="submission" date="2019-11" db="EMBL/GenBank/DDBJ databases">
        <authorList>
            <person name="Feng L."/>
        </authorList>
    </citation>
    <scope>NUCLEOTIDE SEQUENCE</scope>
    <source>
        <strain evidence="4">AodontolyticusLFYP35</strain>
    </source>
</reference>
<feature type="domain" description="N-acetyltransferase" evidence="3">
    <location>
        <begin position="192"/>
        <end position="339"/>
    </location>
</feature>
<sequence length="339" mass="37221">MTGLAERLKPPALVSFPGSHLGLRWRSLIPSDLGAVAELIRQVEKEDDAIFRTSSKEIADLALGQCGAAPLEVIVGIAQDQGIVALGSVKILASLTEAAVAIVNAVIHPSWRGRGVGRSLLHWQDGRARQMLVEYFGADCELPASIANWVDGHMTDRRRLYIAAGFYAKHMFQVMYRDLEGSESRGPVPEGLHVVPMSEVSFSKLHHVHSEVFADHPLTEARDFWWERALEDYEDRWSFVALSDDGEIAGYCMSGRPAESWIAHGRLEAYINTIGVAPAYRGKGVASAMVSAATHAATQDGMSRIGIDADIKSPTHAQAVYEHLGFLNDRTRVFYSIDQ</sequence>
<dbReference type="EMBL" id="CACRSM010000002">
    <property type="protein sequence ID" value="VYT03449.1"/>
    <property type="molecule type" value="Genomic_DNA"/>
</dbReference>
<name>A0A6N2TF27_9ACTO</name>
<dbReference type="InterPro" id="IPR000182">
    <property type="entry name" value="GNAT_dom"/>
</dbReference>
<feature type="domain" description="N-acetyltransferase" evidence="3">
    <location>
        <begin position="23"/>
        <end position="195"/>
    </location>
</feature>
<evidence type="ECO:0000256" key="1">
    <source>
        <dbReference type="ARBA" id="ARBA00022679"/>
    </source>
</evidence>
<dbReference type="InterPro" id="IPR016181">
    <property type="entry name" value="Acyl_CoA_acyltransferase"/>
</dbReference>
<dbReference type="PANTHER" id="PTHR43420">
    <property type="entry name" value="ACETYLTRANSFERASE"/>
    <property type="match status" value="1"/>
</dbReference>
<keyword evidence="2 4" id="KW-0012">Acyltransferase</keyword>
<dbReference type="SUPFAM" id="SSF55729">
    <property type="entry name" value="Acyl-CoA N-acyltransferases (Nat)"/>
    <property type="match status" value="2"/>
</dbReference>
<dbReference type="InterPro" id="IPR050680">
    <property type="entry name" value="YpeA/RimI_acetyltransf"/>
</dbReference>
<dbReference type="CDD" id="cd04301">
    <property type="entry name" value="NAT_SF"/>
    <property type="match status" value="1"/>
</dbReference>
<dbReference type="EC" id="2.3.1.189" evidence="4"/>
<accession>A0A6N2TF27</accession>
<protein>
    <submittedName>
        <fullName evidence="4">Mycothiol acetyltransferase</fullName>
        <ecNumber evidence="4">2.3.1.189</ecNumber>
    </submittedName>
</protein>
<dbReference type="AlphaFoldDB" id="A0A6N2TF27"/>
<dbReference type="Gene3D" id="3.40.630.30">
    <property type="match status" value="1"/>
</dbReference>
<gene>
    <name evidence="4" type="primary">mshD</name>
    <name evidence="4" type="ORF">AOLFYP35_01296</name>
</gene>
<organism evidence="4">
    <name type="scientific">Schaalia odontolytica</name>
    <dbReference type="NCBI Taxonomy" id="1660"/>
    <lineage>
        <taxon>Bacteria</taxon>
        <taxon>Bacillati</taxon>
        <taxon>Actinomycetota</taxon>
        <taxon>Actinomycetes</taxon>
        <taxon>Actinomycetales</taxon>
        <taxon>Actinomycetaceae</taxon>
        <taxon>Schaalia</taxon>
    </lineage>
</organism>
<evidence type="ECO:0000259" key="3">
    <source>
        <dbReference type="PROSITE" id="PS51186"/>
    </source>
</evidence>
<keyword evidence="1 4" id="KW-0808">Transferase</keyword>
<dbReference type="PROSITE" id="PS51186">
    <property type="entry name" value="GNAT"/>
    <property type="match status" value="2"/>
</dbReference>
<dbReference type="Pfam" id="PF00583">
    <property type="entry name" value="Acetyltransf_1"/>
    <property type="match status" value="1"/>
</dbReference>
<evidence type="ECO:0000313" key="4">
    <source>
        <dbReference type="EMBL" id="VYT03449.1"/>
    </source>
</evidence>